<dbReference type="EMBL" id="JARJCM010000167">
    <property type="protein sequence ID" value="KAJ7024578.1"/>
    <property type="molecule type" value="Genomic_DNA"/>
</dbReference>
<reference evidence="1" key="1">
    <citation type="submission" date="2023-03" db="EMBL/GenBank/DDBJ databases">
        <title>Massive genome expansion in bonnet fungi (Mycena s.s.) driven by repeated elements and novel gene families across ecological guilds.</title>
        <authorList>
            <consortium name="Lawrence Berkeley National Laboratory"/>
            <person name="Harder C.B."/>
            <person name="Miyauchi S."/>
            <person name="Viragh M."/>
            <person name="Kuo A."/>
            <person name="Thoen E."/>
            <person name="Andreopoulos B."/>
            <person name="Lu D."/>
            <person name="Skrede I."/>
            <person name="Drula E."/>
            <person name="Henrissat B."/>
            <person name="Morin E."/>
            <person name="Kohler A."/>
            <person name="Barry K."/>
            <person name="LaButti K."/>
            <person name="Morin E."/>
            <person name="Salamov A."/>
            <person name="Lipzen A."/>
            <person name="Mereny Z."/>
            <person name="Hegedus B."/>
            <person name="Baldrian P."/>
            <person name="Stursova M."/>
            <person name="Weitz H."/>
            <person name="Taylor A."/>
            <person name="Grigoriev I.V."/>
            <person name="Nagy L.G."/>
            <person name="Martin F."/>
            <person name="Kauserud H."/>
        </authorList>
    </citation>
    <scope>NUCLEOTIDE SEQUENCE</scope>
    <source>
        <strain evidence="1">CBHHK200</strain>
    </source>
</reference>
<proteinExistence type="predicted"/>
<accession>A0AAD6WRN7</accession>
<name>A0AAD6WRN7_9AGAR</name>
<evidence type="ECO:0000313" key="1">
    <source>
        <dbReference type="EMBL" id="KAJ7024578.1"/>
    </source>
</evidence>
<organism evidence="1 2">
    <name type="scientific">Mycena alexandri</name>
    <dbReference type="NCBI Taxonomy" id="1745969"/>
    <lineage>
        <taxon>Eukaryota</taxon>
        <taxon>Fungi</taxon>
        <taxon>Dikarya</taxon>
        <taxon>Basidiomycota</taxon>
        <taxon>Agaricomycotina</taxon>
        <taxon>Agaricomycetes</taxon>
        <taxon>Agaricomycetidae</taxon>
        <taxon>Agaricales</taxon>
        <taxon>Marasmiineae</taxon>
        <taxon>Mycenaceae</taxon>
        <taxon>Mycena</taxon>
    </lineage>
</organism>
<comment type="caution">
    <text evidence="1">The sequence shown here is derived from an EMBL/GenBank/DDBJ whole genome shotgun (WGS) entry which is preliminary data.</text>
</comment>
<dbReference type="Proteomes" id="UP001218188">
    <property type="component" value="Unassembled WGS sequence"/>
</dbReference>
<sequence length="126" mass="14485">MPRRACGDPHFSARSWSLHRSRKPRKRIGVPRPSRRYLRYLKQRYIANFWARWSANANMAPNPPQVFDDAGSSTTMESQVFGTWGDATIPTSDYTWERWEAEVAAAATVRASGGWPRWEESAGWDP</sequence>
<keyword evidence="2" id="KW-1185">Reference proteome</keyword>
<protein>
    <submittedName>
        <fullName evidence="1">Uncharacterized protein</fullName>
    </submittedName>
</protein>
<dbReference type="AlphaFoldDB" id="A0AAD6WRN7"/>
<evidence type="ECO:0000313" key="2">
    <source>
        <dbReference type="Proteomes" id="UP001218188"/>
    </source>
</evidence>
<gene>
    <name evidence="1" type="ORF">C8F04DRAFT_1270118</name>
</gene>